<dbReference type="PANTHER" id="PTHR33048">
    <property type="entry name" value="PTH11-LIKE INTEGRAL MEMBRANE PROTEIN (AFU_ORTHOLOGUE AFUA_5G11245)"/>
    <property type="match status" value="1"/>
</dbReference>
<dbReference type="GO" id="GO:0016020">
    <property type="term" value="C:membrane"/>
    <property type="evidence" value="ECO:0007669"/>
    <property type="project" value="UniProtKB-SubCell"/>
</dbReference>
<gene>
    <name evidence="8" type="ORF">ZT1A5_G6598</name>
</gene>
<dbReference type="PANTHER" id="PTHR33048:SF47">
    <property type="entry name" value="INTEGRAL MEMBRANE PROTEIN-RELATED"/>
    <property type="match status" value="1"/>
</dbReference>
<dbReference type="InterPro" id="IPR049326">
    <property type="entry name" value="Rhodopsin_dom_fungi"/>
</dbReference>
<evidence type="ECO:0000259" key="7">
    <source>
        <dbReference type="Pfam" id="PF20684"/>
    </source>
</evidence>
<feature type="transmembrane region" description="Helical" evidence="6">
    <location>
        <begin position="295"/>
        <end position="319"/>
    </location>
</feature>
<keyword evidence="2 6" id="KW-0812">Transmembrane</keyword>
<sequence>MWPDAIGTAGGPLVAVAWLALICTVGLDCGRLRLTRFCEESVTLILHSTHAPPRLLDYIHCSTFTHHCPDVRSDMEGNPFHLDLNSSQPWPPEAAWLTTYAGTWFAAATVMVMQRLLLRTFKYGSPLGLDDALIFCSWLASIALFVESAIAVGSLDQGVPVQPSKFEFIFFMLWLIEGTFVISQCCIKLAVLAILNRFIKDTANTRIRYAIYGAATLTATYSLAMIIVGFTACQPFYGFWRSLDRNWAAHHSVRCISKTTMMLVAGILAVVSDLYTIAIPWAISRSFGLSKRQTLALNTVFMVGLIVTAASCMRTYYLYCLYLGNNLSHDVVSALIWATVEIQLAIICACLPSLRVVYRLIVQTRLSDRVRQLYYSHGTRDPHVLTSSMASMTTAPTETTWSIQSGILHQDSRTLSKLEETPISHELGLREVDNDDRALQRHLGHE</sequence>
<dbReference type="EMBL" id="LT882681">
    <property type="protein sequence ID" value="SMY25156.1"/>
    <property type="molecule type" value="Genomic_DNA"/>
</dbReference>
<evidence type="ECO:0000256" key="3">
    <source>
        <dbReference type="ARBA" id="ARBA00022989"/>
    </source>
</evidence>
<dbReference type="InterPro" id="IPR052337">
    <property type="entry name" value="SAT4-like"/>
</dbReference>
<reference evidence="8 9" key="1">
    <citation type="submission" date="2016-10" db="EMBL/GenBank/DDBJ databases">
        <authorList>
            <person name="Varghese N."/>
        </authorList>
    </citation>
    <scope>NUCLEOTIDE SEQUENCE [LARGE SCALE GENOMIC DNA]</scope>
</reference>
<name>A0A1Y6LL86_ZYMTR</name>
<keyword evidence="3 6" id="KW-1133">Transmembrane helix</keyword>
<organism evidence="8 9">
    <name type="scientific">Zymoseptoria tritici ST99CH_1A5</name>
    <dbReference type="NCBI Taxonomy" id="1276529"/>
    <lineage>
        <taxon>Eukaryota</taxon>
        <taxon>Fungi</taxon>
        <taxon>Dikarya</taxon>
        <taxon>Ascomycota</taxon>
        <taxon>Pezizomycotina</taxon>
        <taxon>Dothideomycetes</taxon>
        <taxon>Dothideomycetidae</taxon>
        <taxon>Mycosphaerellales</taxon>
        <taxon>Mycosphaerellaceae</taxon>
        <taxon>Zymoseptoria</taxon>
    </lineage>
</organism>
<feature type="transmembrane region" description="Helical" evidence="6">
    <location>
        <begin position="171"/>
        <end position="195"/>
    </location>
</feature>
<feature type="transmembrane region" description="Helical" evidence="6">
    <location>
        <begin position="132"/>
        <end position="151"/>
    </location>
</feature>
<evidence type="ECO:0000256" key="2">
    <source>
        <dbReference type="ARBA" id="ARBA00022692"/>
    </source>
</evidence>
<comment type="similarity">
    <text evidence="5">Belongs to the SAT4 family.</text>
</comment>
<feature type="transmembrane region" description="Helical" evidence="6">
    <location>
        <begin position="207"/>
        <end position="240"/>
    </location>
</feature>
<feature type="transmembrane region" description="Helical" evidence="6">
    <location>
        <begin position="260"/>
        <end position="283"/>
    </location>
</feature>
<evidence type="ECO:0000256" key="4">
    <source>
        <dbReference type="ARBA" id="ARBA00023136"/>
    </source>
</evidence>
<comment type="subcellular location">
    <subcellularLocation>
        <location evidence="1">Membrane</location>
        <topology evidence="1">Multi-pass membrane protein</topology>
    </subcellularLocation>
</comment>
<evidence type="ECO:0000256" key="1">
    <source>
        <dbReference type="ARBA" id="ARBA00004141"/>
    </source>
</evidence>
<dbReference type="Pfam" id="PF20684">
    <property type="entry name" value="Fung_rhodopsin"/>
    <property type="match status" value="1"/>
</dbReference>
<feature type="domain" description="Rhodopsin" evidence="7">
    <location>
        <begin position="115"/>
        <end position="358"/>
    </location>
</feature>
<evidence type="ECO:0000256" key="5">
    <source>
        <dbReference type="ARBA" id="ARBA00038359"/>
    </source>
</evidence>
<evidence type="ECO:0000313" key="8">
    <source>
        <dbReference type="EMBL" id="SMY25156.1"/>
    </source>
</evidence>
<keyword evidence="4 6" id="KW-0472">Membrane</keyword>
<protein>
    <recommendedName>
        <fullName evidence="7">Rhodopsin domain-containing protein</fullName>
    </recommendedName>
</protein>
<proteinExistence type="inferred from homology"/>
<dbReference type="Proteomes" id="UP000215453">
    <property type="component" value="Chromosome 6"/>
</dbReference>
<accession>A0A1Y6LL86</accession>
<feature type="transmembrane region" description="Helical" evidence="6">
    <location>
        <begin position="331"/>
        <end position="358"/>
    </location>
</feature>
<evidence type="ECO:0000313" key="9">
    <source>
        <dbReference type="Proteomes" id="UP000215453"/>
    </source>
</evidence>
<evidence type="ECO:0000256" key="6">
    <source>
        <dbReference type="SAM" id="Phobius"/>
    </source>
</evidence>
<dbReference type="AlphaFoldDB" id="A0A1Y6LL86"/>